<dbReference type="RefSeq" id="WP_247416274.1">
    <property type="nucleotide sequence ID" value="NZ_JALLGW010000001.1"/>
</dbReference>
<evidence type="ECO:0000313" key="3">
    <source>
        <dbReference type="Proteomes" id="UP001596099"/>
    </source>
</evidence>
<feature type="compositionally biased region" description="Polar residues" evidence="1">
    <location>
        <begin position="1"/>
        <end position="10"/>
    </location>
</feature>
<feature type="region of interest" description="Disordered" evidence="1">
    <location>
        <begin position="1"/>
        <end position="23"/>
    </location>
</feature>
<accession>A0ABD5RQ84</accession>
<gene>
    <name evidence="2" type="ORF">ACFPYI_15025</name>
</gene>
<comment type="caution">
    <text evidence="2">The sequence shown here is derived from an EMBL/GenBank/DDBJ whole genome shotgun (WGS) entry which is preliminary data.</text>
</comment>
<dbReference type="AlphaFoldDB" id="A0ABD5RQ84"/>
<organism evidence="2 3">
    <name type="scientific">Halomarina salina</name>
    <dbReference type="NCBI Taxonomy" id="1872699"/>
    <lineage>
        <taxon>Archaea</taxon>
        <taxon>Methanobacteriati</taxon>
        <taxon>Methanobacteriota</taxon>
        <taxon>Stenosarchaea group</taxon>
        <taxon>Halobacteria</taxon>
        <taxon>Halobacteriales</taxon>
        <taxon>Natronomonadaceae</taxon>
        <taxon>Halomarina</taxon>
    </lineage>
</organism>
<reference evidence="2 3" key="1">
    <citation type="journal article" date="2019" name="Int. J. Syst. Evol. Microbiol.">
        <title>The Global Catalogue of Microorganisms (GCM) 10K type strain sequencing project: providing services to taxonomists for standard genome sequencing and annotation.</title>
        <authorList>
            <consortium name="The Broad Institute Genomics Platform"/>
            <consortium name="The Broad Institute Genome Sequencing Center for Infectious Disease"/>
            <person name="Wu L."/>
            <person name="Ma J."/>
        </authorList>
    </citation>
    <scope>NUCLEOTIDE SEQUENCE [LARGE SCALE GENOMIC DNA]</scope>
    <source>
        <strain evidence="2 3">CGMCC 1.12543</strain>
    </source>
</reference>
<protein>
    <submittedName>
        <fullName evidence="2">Uncharacterized protein</fullName>
    </submittedName>
</protein>
<dbReference type="EMBL" id="JBHSQH010000001">
    <property type="protein sequence ID" value="MFC5972648.1"/>
    <property type="molecule type" value="Genomic_DNA"/>
</dbReference>
<dbReference type="Proteomes" id="UP001596099">
    <property type="component" value="Unassembled WGS sequence"/>
</dbReference>
<evidence type="ECO:0000313" key="2">
    <source>
        <dbReference type="EMBL" id="MFC5972648.1"/>
    </source>
</evidence>
<sequence>MSSLDPQWTSRLDKQGAPRTPLRADSIRNGLATTLARGITTDVYLRGGYLSGFAWATHQISNHPEASDESVAEQKAHLRTFEEILAMASYRYQQTHDPPEGVRGMTGGQRIGREELWDEDPVDLSEIELLQSSYAIDNIQSNLRQIYLRRTGTQLGLTAAGRTVADAVDHHIGPVADELLSCILEEEVTHAQLDEFSEYVSLQAAFCRPEEFAEQLEAVQRLFLGFVEWDSSRNDVVLTEVGEKVGIPALSYPEHVIGGVHHDQKQREDIASNVHVLRRGWGLFILRVLDLLESGHERVALDQTDQAVFEEFRVLARAYWLQGYAAYALRSLLSVLYRYLDLAEGLGVTRRSLEAVITDTDELSATVDDALAARSSSGGKALPRGVLARELALNGEAPMTSVEPAISENEAGLSAPEVGELRTRLKSVVKTGWHPIDGDQVTLPALKLQLDETWRELAQIGTQAAAEPLLRQATGQGLVALMLVDQRYRNLTTSYPDVDTLLRQQYGRQRSSLPALSDHLERHASKNGIASAAFKTLTDRVLETHQYVIHDRLSAGETIALAFTHDLETDTFRAEAEPGAPRTQNLRFGRMLTMLQDCNLVRYKNEEPIVTGAGHTYISRLRSGGEQ</sequence>
<evidence type="ECO:0000256" key="1">
    <source>
        <dbReference type="SAM" id="MobiDB-lite"/>
    </source>
</evidence>
<keyword evidence="3" id="KW-1185">Reference proteome</keyword>
<proteinExistence type="predicted"/>
<name>A0ABD5RQ84_9EURY</name>